<dbReference type="RefSeq" id="WP_256765522.1">
    <property type="nucleotide sequence ID" value="NZ_JANIGO010000006.1"/>
</dbReference>
<feature type="domain" description="HTH cro/C1-type" evidence="1">
    <location>
        <begin position="26"/>
        <end position="57"/>
    </location>
</feature>
<organism evidence="2 3">
    <name type="scientific">Limnobacter humi</name>
    <dbReference type="NCBI Taxonomy" id="1778671"/>
    <lineage>
        <taxon>Bacteria</taxon>
        <taxon>Pseudomonadati</taxon>
        <taxon>Pseudomonadota</taxon>
        <taxon>Betaproteobacteria</taxon>
        <taxon>Burkholderiales</taxon>
        <taxon>Burkholderiaceae</taxon>
        <taxon>Limnobacter</taxon>
    </lineage>
</organism>
<dbReference type="InterPro" id="IPR001387">
    <property type="entry name" value="Cro/C1-type_HTH"/>
</dbReference>
<dbReference type="Proteomes" id="UP001204142">
    <property type="component" value="Unassembled WGS sequence"/>
</dbReference>
<reference evidence="2 3" key="1">
    <citation type="submission" date="2022-07" db="EMBL/GenBank/DDBJ databases">
        <authorList>
            <person name="Xamxidin M."/>
            <person name="Wu M."/>
        </authorList>
    </citation>
    <scope>NUCLEOTIDE SEQUENCE [LARGE SCALE GENOMIC DNA]</scope>
    <source>
        <strain evidence="2 3">NBRC 111650</strain>
    </source>
</reference>
<comment type="caution">
    <text evidence="2">The sequence shown here is derived from an EMBL/GenBank/DDBJ whole genome shotgun (WGS) entry which is preliminary data.</text>
</comment>
<dbReference type="EMBL" id="JANIGO010000006">
    <property type="protein sequence ID" value="MCQ8897717.1"/>
    <property type="molecule type" value="Genomic_DNA"/>
</dbReference>
<dbReference type="Pfam" id="PF13560">
    <property type="entry name" value="HTH_31"/>
    <property type="match status" value="1"/>
</dbReference>
<evidence type="ECO:0000313" key="3">
    <source>
        <dbReference type="Proteomes" id="UP001204142"/>
    </source>
</evidence>
<gene>
    <name evidence="2" type="ORF">NQT62_14845</name>
</gene>
<dbReference type="SMART" id="SM00530">
    <property type="entry name" value="HTH_XRE"/>
    <property type="match status" value="1"/>
</dbReference>
<protein>
    <submittedName>
        <fullName evidence="2">Helix-turn-helix domain-containing protein</fullName>
    </submittedName>
</protein>
<dbReference type="CDD" id="cd00093">
    <property type="entry name" value="HTH_XRE"/>
    <property type="match status" value="1"/>
</dbReference>
<dbReference type="PROSITE" id="PS50943">
    <property type="entry name" value="HTH_CROC1"/>
    <property type="match status" value="1"/>
</dbReference>
<evidence type="ECO:0000259" key="1">
    <source>
        <dbReference type="PROSITE" id="PS50943"/>
    </source>
</evidence>
<proteinExistence type="predicted"/>
<keyword evidence="3" id="KW-1185">Reference proteome</keyword>
<name>A0ABT1WJN2_9BURK</name>
<sequence>MPKKQNPALAAPAVVQAQVLEWGVAIRTQRLLQRLTAAQLATRLGVSLPTLSRIEKGDPAVGIGTVLSALYALGLNTVATPPLPQALLQGVVAKRTRLSRQESGDDLGYF</sequence>
<dbReference type="InterPro" id="IPR010982">
    <property type="entry name" value="Lambda_DNA-bd_dom_sf"/>
</dbReference>
<evidence type="ECO:0000313" key="2">
    <source>
        <dbReference type="EMBL" id="MCQ8897717.1"/>
    </source>
</evidence>
<dbReference type="SUPFAM" id="SSF47413">
    <property type="entry name" value="lambda repressor-like DNA-binding domains"/>
    <property type="match status" value="1"/>
</dbReference>
<dbReference type="Gene3D" id="1.10.260.40">
    <property type="entry name" value="lambda repressor-like DNA-binding domains"/>
    <property type="match status" value="1"/>
</dbReference>
<accession>A0ABT1WJN2</accession>